<name>A0ABV5M068_9ACTN</name>
<evidence type="ECO:0000313" key="2">
    <source>
        <dbReference type="Proteomes" id="UP001589608"/>
    </source>
</evidence>
<gene>
    <name evidence="1" type="ORF">ACFFTR_04020</name>
</gene>
<dbReference type="RefSeq" id="WP_223101912.1">
    <property type="nucleotide sequence ID" value="NZ_CP061913.1"/>
</dbReference>
<accession>A0ABV5M068</accession>
<organism evidence="1 2">
    <name type="scientific">Dactylosporangium vinaceum</name>
    <dbReference type="NCBI Taxonomy" id="53362"/>
    <lineage>
        <taxon>Bacteria</taxon>
        <taxon>Bacillati</taxon>
        <taxon>Actinomycetota</taxon>
        <taxon>Actinomycetes</taxon>
        <taxon>Micromonosporales</taxon>
        <taxon>Micromonosporaceae</taxon>
        <taxon>Dactylosporangium</taxon>
    </lineage>
</organism>
<dbReference type="PROSITE" id="PS51257">
    <property type="entry name" value="PROKAR_LIPOPROTEIN"/>
    <property type="match status" value="1"/>
</dbReference>
<sequence>MKAFTGVVVGLLVVLVLAGCGGAAPRSGSTSAAASGGPAGKDVLVGAVKALQATTYGYTMKIDNGTVTGVVDPAGKRQARLDSVASGVKFSLEGIVVGGGERYFRTSIPAAGVNAKKWYRFDRTKVNHTEIIGLFETDDPTSSKDFAARVGEAHMGDEGKITGTYDLTRGGDLGLADRADLAALGARAKAAPFVVTLDAQGRLASVKVTVPEYAGTAQRTLTVDYRDLGKPVQLTVPKPAEIAQANAAVYNLLNN</sequence>
<evidence type="ECO:0000313" key="1">
    <source>
        <dbReference type="EMBL" id="MFB9442253.1"/>
    </source>
</evidence>
<reference evidence="1 2" key="1">
    <citation type="submission" date="2024-09" db="EMBL/GenBank/DDBJ databases">
        <authorList>
            <person name="Sun Q."/>
            <person name="Mori K."/>
        </authorList>
    </citation>
    <scope>NUCLEOTIDE SEQUENCE [LARGE SCALE GENOMIC DNA]</scope>
    <source>
        <strain evidence="1 2">JCM 3307</strain>
    </source>
</reference>
<dbReference type="EMBL" id="JBHMCA010000013">
    <property type="protein sequence ID" value="MFB9442253.1"/>
    <property type="molecule type" value="Genomic_DNA"/>
</dbReference>
<dbReference type="Proteomes" id="UP001589608">
    <property type="component" value="Unassembled WGS sequence"/>
</dbReference>
<comment type="caution">
    <text evidence="1">The sequence shown here is derived from an EMBL/GenBank/DDBJ whole genome shotgun (WGS) entry which is preliminary data.</text>
</comment>
<keyword evidence="2" id="KW-1185">Reference proteome</keyword>
<evidence type="ECO:0008006" key="3">
    <source>
        <dbReference type="Google" id="ProtNLM"/>
    </source>
</evidence>
<proteinExistence type="predicted"/>
<dbReference type="Gene3D" id="2.50.20.20">
    <property type="match status" value="1"/>
</dbReference>
<protein>
    <recommendedName>
        <fullName evidence="3">Lipoprotein</fullName>
    </recommendedName>
</protein>